<name>A0A2U8DS49_9CLOT</name>
<dbReference type="KEGG" id="cdrk:B9W14_14080"/>
<evidence type="ECO:0000313" key="4">
    <source>
        <dbReference type="EMBL" id="AWI05583.1"/>
    </source>
</evidence>
<keyword evidence="5" id="KW-1185">Reference proteome</keyword>
<gene>
    <name evidence="4" type="ORF">B9W14_14080</name>
</gene>
<sequence>MKKITIFIGSPRKGATYQVIQQFIENFKSHTEIDFEYVFLRDYNLLNCTGCKLCFNKGEEYCPLKDDRDLLLEKINNSDGIIFATPNYAFHVTALMKNFLDRIAFIFHRPRFFGKAFTAIVVQGIYGGASIVKYLESTGEKLGFNVAKGCCLTSLEPRTAQEQKKITQKLNKTYFRFYNKLMLTKLPNPSFTKLLIFRIARTSMLIIQNEKFKDYCYFKENGWFESDYYYNVSLGPIKKLSGYFFDFLGKQIVDHRRNYK</sequence>
<keyword evidence="2" id="KW-0288">FMN</keyword>
<dbReference type="Gene3D" id="3.40.50.360">
    <property type="match status" value="1"/>
</dbReference>
<dbReference type="InterPro" id="IPR051796">
    <property type="entry name" value="ISF_SsuE-like"/>
</dbReference>
<dbReference type="OrthoDB" id="3789967at2"/>
<organism evidence="4 5">
    <name type="scientific">Clostridium drakei</name>
    <dbReference type="NCBI Taxonomy" id="332101"/>
    <lineage>
        <taxon>Bacteria</taxon>
        <taxon>Bacillati</taxon>
        <taxon>Bacillota</taxon>
        <taxon>Clostridia</taxon>
        <taxon>Eubacteriales</taxon>
        <taxon>Clostridiaceae</taxon>
        <taxon>Clostridium</taxon>
    </lineage>
</organism>
<dbReference type="InterPro" id="IPR005025">
    <property type="entry name" value="FMN_Rdtase-like_dom"/>
</dbReference>
<dbReference type="Pfam" id="PF03358">
    <property type="entry name" value="FMN_red"/>
    <property type="match status" value="1"/>
</dbReference>
<proteinExistence type="predicted"/>
<evidence type="ECO:0000256" key="1">
    <source>
        <dbReference type="ARBA" id="ARBA00022630"/>
    </source>
</evidence>
<dbReference type="PANTHER" id="PTHR43278:SF2">
    <property type="entry name" value="IRON-SULFUR FLAVOPROTEIN"/>
    <property type="match status" value="1"/>
</dbReference>
<dbReference type="EMBL" id="CP020953">
    <property type="protein sequence ID" value="AWI05583.1"/>
    <property type="molecule type" value="Genomic_DNA"/>
</dbReference>
<dbReference type="GO" id="GO:0016491">
    <property type="term" value="F:oxidoreductase activity"/>
    <property type="evidence" value="ECO:0007669"/>
    <property type="project" value="InterPro"/>
</dbReference>
<keyword evidence="1" id="KW-0285">Flavoprotein</keyword>
<evidence type="ECO:0000313" key="5">
    <source>
        <dbReference type="Proteomes" id="UP000244910"/>
    </source>
</evidence>
<feature type="domain" description="NADPH-dependent FMN reductase-like" evidence="3">
    <location>
        <begin position="3"/>
        <end position="148"/>
    </location>
</feature>
<dbReference type="Proteomes" id="UP000244910">
    <property type="component" value="Chromosome"/>
</dbReference>
<dbReference type="InterPro" id="IPR029039">
    <property type="entry name" value="Flavoprotein-like_sf"/>
</dbReference>
<accession>A0A2U8DS49</accession>
<dbReference type="AlphaFoldDB" id="A0A2U8DS49"/>
<dbReference type="RefSeq" id="WP_032078660.1">
    <property type="nucleotide sequence ID" value="NZ_CP020953.1"/>
</dbReference>
<reference evidence="5" key="1">
    <citation type="submission" date="2017-04" db="EMBL/GenBank/DDBJ databases">
        <authorList>
            <person name="Song Y."/>
            <person name="Cho B.-K."/>
        </authorList>
    </citation>
    <scope>NUCLEOTIDE SEQUENCE [LARGE SCALE GENOMIC DNA]</scope>
    <source>
        <strain evidence="5">SL1</strain>
    </source>
</reference>
<evidence type="ECO:0000259" key="3">
    <source>
        <dbReference type="Pfam" id="PF03358"/>
    </source>
</evidence>
<dbReference type="SUPFAM" id="SSF52218">
    <property type="entry name" value="Flavoproteins"/>
    <property type="match status" value="1"/>
</dbReference>
<protein>
    <submittedName>
        <fullName evidence="4">NADPH-dependent FMN reductase</fullName>
    </submittedName>
</protein>
<dbReference type="PANTHER" id="PTHR43278">
    <property type="entry name" value="NAD(P)H-DEPENDENT FMN-CONTAINING OXIDOREDUCTASE YWQN-RELATED"/>
    <property type="match status" value="1"/>
</dbReference>
<evidence type="ECO:0000256" key="2">
    <source>
        <dbReference type="ARBA" id="ARBA00022643"/>
    </source>
</evidence>